<gene>
    <name evidence="3" type="ORF">ABNG02_11195</name>
    <name evidence="2" type="ORF">GCM10008994_32810</name>
</gene>
<evidence type="ECO:0000313" key="4">
    <source>
        <dbReference type="Proteomes" id="UP001501425"/>
    </source>
</evidence>
<dbReference type="EMBL" id="JBEDNW010000005">
    <property type="protein sequence ID" value="MEZ3167884.1"/>
    <property type="molecule type" value="Genomic_DNA"/>
</dbReference>
<reference evidence="2" key="1">
    <citation type="journal article" date="2014" name="Int. J. Syst. Evol. Microbiol.">
        <title>Complete genome sequence of Corynebacterium casei LMG S-19264T (=DSM 44701T), isolated from a smear-ripened cheese.</title>
        <authorList>
            <consortium name="US DOE Joint Genome Institute (JGI-PGF)"/>
            <person name="Walter F."/>
            <person name="Albersmeier A."/>
            <person name="Kalinowski J."/>
            <person name="Ruckert C."/>
        </authorList>
    </citation>
    <scope>NUCLEOTIDE SEQUENCE</scope>
    <source>
        <strain evidence="2">JCM 14265</strain>
    </source>
</reference>
<dbReference type="Proteomes" id="UP001567571">
    <property type="component" value="Unassembled WGS sequence"/>
</dbReference>
<dbReference type="EMBL" id="BAAADQ010000016">
    <property type="protein sequence ID" value="GAA0555196.1"/>
    <property type="molecule type" value="Genomic_DNA"/>
</dbReference>
<keyword evidence="1" id="KW-0812">Transmembrane</keyword>
<name>A0AAV3SX75_9EURY</name>
<dbReference type="AlphaFoldDB" id="A0AAV3SX75"/>
<keyword evidence="5" id="KW-1185">Reference proteome</keyword>
<sequence>MSDESGGSAVTEGYVVPIAGLVAFMFALMAGLTAGRALSGDPADVAVPVGFGAISLLALRIRTKAVAAREANGSDDAGEE</sequence>
<keyword evidence="1" id="KW-0472">Membrane</keyword>
<proteinExistence type="predicted"/>
<accession>A0AAV3SX75</accession>
<feature type="transmembrane region" description="Helical" evidence="1">
    <location>
        <begin position="12"/>
        <end position="33"/>
    </location>
</feature>
<comment type="caution">
    <text evidence="2">The sequence shown here is derived from an EMBL/GenBank/DDBJ whole genome shotgun (WGS) entry which is preliminary data.</text>
</comment>
<reference evidence="3 5" key="3">
    <citation type="submission" date="2024-06" db="EMBL/GenBank/DDBJ databases">
        <title>Halorubrum miltondacostae sp. nov., a potential PHA producer isolated from an inland solar saltern in Rio Maior, Portugal.</title>
        <authorList>
            <person name="Albuquerque L."/>
            <person name="Viver T."/>
            <person name="Barroso C."/>
            <person name="Claudino R."/>
            <person name="Galvan M."/>
            <person name="Simoes G."/>
            <person name="Lobo Da Cunha A."/>
            <person name="Egas C."/>
        </authorList>
    </citation>
    <scope>NUCLEOTIDE SEQUENCE [LARGE SCALE GENOMIC DNA]</scope>
    <source>
        <strain evidence="3 5">DSM 18646</strain>
    </source>
</reference>
<dbReference type="Proteomes" id="UP001501425">
    <property type="component" value="Unassembled WGS sequence"/>
</dbReference>
<reference evidence="2" key="2">
    <citation type="submission" date="2023-12" db="EMBL/GenBank/DDBJ databases">
        <authorList>
            <person name="Sun Q."/>
            <person name="Inoue M."/>
        </authorList>
    </citation>
    <scope>NUCLEOTIDE SEQUENCE</scope>
    <source>
        <strain evidence="2">JCM 14265</strain>
    </source>
</reference>
<evidence type="ECO:0000256" key="1">
    <source>
        <dbReference type="SAM" id="Phobius"/>
    </source>
</evidence>
<keyword evidence="1" id="KW-1133">Transmembrane helix</keyword>
<dbReference type="RefSeq" id="WP_343780838.1">
    <property type="nucleotide sequence ID" value="NZ_BAAADQ010000016.1"/>
</dbReference>
<feature type="transmembrane region" description="Helical" evidence="1">
    <location>
        <begin position="45"/>
        <end position="61"/>
    </location>
</feature>
<evidence type="ECO:0000313" key="2">
    <source>
        <dbReference type="EMBL" id="GAA0555196.1"/>
    </source>
</evidence>
<evidence type="ECO:0000313" key="3">
    <source>
        <dbReference type="EMBL" id="MEZ3167884.1"/>
    </source>
</evidence>
<organism evidence="2 4">
    <name type="scientific">Halorubrum ejinorense</name>
    <dbReference type="NCBI Taxonomy" id="425309"/>
    <lineage>
        <taxon>Archaea</taxon>
        <taxon>Methanobacteriati</taxon>
        <taxon>Methanobacteriota</taxon>
        <taxon>Stenosarchaea group</taxon>
        <taxon>Halobacteria</taxon>
        <taxon>Halobacteriales</taxon>
        <taxon>Haloferacaceae</taxon>
        <taxon>Halorubrum</taxon>
    </lineage>
</organism>
<protein>
    <submittedName>
        <fullName evidence="2">Uncharacterized protein</fullName>
    </submittedName>
</protein>
<evidence type="ECO:0000313" key="5">
    <source>
        <dbReference type="Proteomes" id="UP001567571"/>
    </source>
</evidence>